<dbReference type="Gene3D" id="3.10.10.10">
    <property type="entry name" value="HIV Type 1 Reverse Transcriptase, subunit A, domain 1"/>
    <property type="match status" value="1"/>
</dbReference>
<dbReference type="PANTHER" id="PTHR15503">
    <property type="entry name" value="LDOC1 RELATED"/>
    <property type="match status" value="1"/>
</dbReference>
<comment type="caution">
    <text evidence="1">The sequence shown here is derived from an EMBL/GenBank/DDBJ whole genome shotgun (WGS) entry which is preliminary data.</text>
</comment>
<proteinExistence type="predicted"/>
<evidence type="ECO:0000313" key="1">
    <source>
        <dbReference type="EMBL" id="DAD21574.1"/>
    </source>
</evidence>
<dbReference type="InterPro" id="IPR032567">
    <property type="entry name" value="RTL1-rel"/>
</dbReference>
<sequence length="97" mass="10774">MVNLEAQESVPRSVPPKVMAVLDEFVDVMPPQLPKTLPPRHEVDHKIELEPGAKAPARPPYRMAPPELAELRMQLNELLEAGFIQPSKAPYGAPVLF</sequence>
<dbReference type="Proteomes" id="UP000607653">
    <property type="component" value="Unassembled WGS sequence"/>
</dbReference>
<organism evidence="1 2">
    <name type="scientific">Nelumbo nucifera</name>
    <name type="common">Sacred lotus</name>
    <dbReference type="NCBI Taxonomy" id="4432"/>
    <lineage>
        <taxon>Eukaryota</taxon>
        <taxon>Viridiplantae</taxon>
        <taxon>Streptophyta</taxon>
        <taxon>Embryophyta</taxon>
        <taxon>Tracheophyta</taxon>
        <taxon>Spermatophyta</taxon>
        <taxon>Magnoliopsida</taxon>
        <taxon>Proteales</taxon>
        <taxon>Nelumbonaceae</taxon>
        <taxon>Nelumbo</taxon>
    </lineage>
</organism>
<evidence type="ECO:0008006" key="3">
    <source>
        <dbReference type="Google" id="ProtNLM"/>
    </source>
</evidence>
<reference evidence="1 2" key="1">
    <citation type="journal article" date="2020" name="Mol. Biol. Evol.">
        <title>Distinct Expression and Methylation Patterns for Genes with Different Fates following a Single Whole-Genome Duplication in Flowering Plants.</title>
        <authorList>
            <person name="Shi T."/>
            <person name="Rahmani R.S."/>
            <person name="Gugger P.F."/>
            <person name="Wang M."/>
            <person name="Li H."/>
            <person name="Zhang Y."/>
            <person name="Li Z."/>
            <person name="Wang Q."/>
            <person name="Van de Peer Y."/>
            <person name="Marchal K."/>
            <person name="Chen J."/>
        </authorList>
    </citation>
    <scope>NUCLEOTIDE SEQUENCE [LARGE SCALE GENOMIC DNA]</scope>
    <source>
        <tissue evidence="1">Leaf</tissue>
    </source>
</reference>
<dbReference type="SUPFAM" id="SSF56672">
    <property type="entry name" value="DNA/RNA polymerases"/>
    <property type="match status" value="1"/>
</dbReference>
<protein>
    <recommendedName>
        <fullName evidence="3">RNA-directed DNA polymerase homolog</fullName>
    </recommendedName>
</protein>
<gene>
    <name evidence="1" type="ORF">HUJ06_023037</name>
</gene>
<dbReference type="EMBL" id="DUZY01000001">
    <property type="protein sequence ID" value="DAD21574.1"/>
    <property type="molecule type" value="Genomic_DNA"/>
</dbReference>
<dbReference type="InterPro" id="IPR043502">
    <property type="entry name" value="DNA/RNA_pol_sf"/>
</dbReference>
<dbReference type="PANTHER" id="PTHR15503:SF45">
    <property type="entry name" value="RNA-DIRECTED DNA POLYMERASE HOMOLOG"/>
    <property type="match status" value="1"/>
</dbReference>
<accession>A0A822XJ76</accession>
<evidence type="ECO:0000313" key="2">
    <source>
        <dbReference type="Proteomes" id="UP000607653"/>
    </source>
</evidence>
<name>A0A822XJ76_NELNU</name>
<dbReference type="AlphaFoldDB" id="A0A822XJ76"/>
<keyword evidence="2" id="KW-1185">Reference proteome</keyword>